<protein>
    <recommendedName>
        <fullName evidence="1">Aminoglycoside phosphotransferase domain-containing protein</fullName>
    </recommendedName>
</protein>
<evidence type="ECO:0000313" key="2">
    <source>
        <dbReference type="EMBL" id="RWA18759.1"/>
    </source>
</evidence>
<dbReference type="CDD" id="cd05154">
    <property type="entry name" value="ACAD10_11_N-like"/>
    <property type="match status" value="1"/>
</dbReference>
<dbReference type="RefSeq" id="WP_128109423.1">
    <property type="nucleotide sequence ID" value="NZ_ATDN01000023.1"/>
</dbReference>
<dbReference type="InterPro" id="IPR002575">
    <property type="entry name" value="Aminoglycoside_PTrfase"/>
</dbReference>
<evidence type="ECO:0000259" key="1">
    <source>
        <dbReference type="Pfam" id="PF01636"/>
    </source>
</evidence>
<dbReference type="InterPro" id="IPR041726">
    <property type="entry name" value="ACAD10_11_N"/>
</dbReference>
<evidence type="ECO:0000313" key="3">
    <source>
        <dbReference type="Proteomes" id="UP000287177"/>
    </source>
</evidence>
<organism evidence="2 3">
    <name type="scientific">Mycolicibacterium elephantis DSM 44368</name>
    <dbReference type="NCBI Taxonomy" id="1335622"/>
    <lineage>
        <taxon>Bacteria</taxon>
        <taxon>Bacillati</taxon>
        <taxon>Actinomycetota</taxon>
        <taxon>Actinomycetes</taxon>
        <taxon>Mycobacteriales</taxon>
        <taxon>Mycobacteriaceae</taxon>
        <taxon>Mycolicibacterium</taxon>
    </lineage>
</organism>
<dbReference type="PANTHER" id="PTHR21310">
    <property type="entry name" value="AMINOGLYCOSIDE PHOSPHOTRANSFERASE-RELATED-RELATED"/>
    <property type="match status" value="1"/>
</dbReference>
<keyword evidence="3" id="KW-1185">Reference proteome</keyword>
<dbReference type="InterPro" id="IPR051678">
    <property type="entry name" value="AGP_Transferase"/>
</dbReference>
<dbReference type="Gene3D" id="3.90.1200.10">
    <property type="match status" value="1"/>
</dbReference>
<name>A0A439DRE3_9MYCO</name>
<reference evidence="2 3" key="1">
    <citation type="submission" date="2013-06" db="EMBL/GenBank/DDBJ databases">
        <title>The draft sequence of the Mycobacterium elephantis genome.</title>
        <authorList>
            <person name="Pettersson F.B."/>
            <person name="Das S."/>
            <person name="Dasgupta S."/>
            <person name="Bhattacharya A."/>
            <person name="Kirsebom L.A."/>
        </authorList>
    </citation>
    <scope>NUCLEOTIDE SEQUENCE [LARGE SCALE GENOMIC DNA]</scope>
    <source>
        <strain evidence="2 3">DSM 44368</strain>
    </source>
</reference>
<dbReference type="SUPFAM" id="SSF56112">
    <property type="entry name" value="Protein kinase-like (PK-like)"/>
    <property type="match status" value="1"/>
</dbReference>
<dbReference type="Proteomes" id="UP000287177">
    <property type="component" value="Unassembled WGS sequence"/>
</dbReference>
<dbReference type="Gene3D" id="3.30.200.20">
    <property type="entry name" value="Phosphorylase Kinase, domain 1"/>
    <property type="match status" value="1"/>
</dbReference>
<dbReference type="AlphaFoldDB" id="A0A439DRE3"/>
<dbReference type="InterPro" id="IPR011009">
    <property type="entry name" value="Kinase-like_dom_sf"/>
</dbReference>
<dbReference type="EMBL" id="ATDN01000023">
    <property type="protein sequence ID" value="RWA18759.1"/>
    <property type="molecule type" value="Genomic_DNA"/>
</dbReference>
<dbReference type="Pfam" id="PF01636">
    <property type="entry name" value="APH"/>
    <property type="match status" value="1"/>
</dbReference>
<proteinExistence type="predicted"/>
<sequence length="367" mass="40179">MALKNQTDPQWAAGQLTEAITRHVAPTSPVEVTDVTIPHSNGMSGETVLFDATWDGIKHALVARVQPSGPAVFPRYDLQLEFEVMRAVGEHSAVPVPRMLFSEPDSALLGAPFIVMERVDGRIPSDDPPYTIEGWVLELTPEQQATLYDNALSQVAAIHAVHIDAAGLGKLRDHPEAGFDGQLRFWENTFAWAANGEANPTVEQALAWIREHRPTSSGSEVLNWGDARIGNIIFDDQLRAAAVLDWEMLSVSPRELDLGWWQFLQRYYTEGIGAPPLPGFSTPEQTLARYSELAGVAVDPELVAFYEVFAATRLSILMHRAGNMMVEAGLLPPGAPMRLSNPASQTLARLLDLPAPEGETQSFVGNR</sequence>
<gene>
    <name evidence="2" type="ORF">MELE44368_03765</name>
</gene>
<dbReference type="PANTHER" id="PTHR21310:SF40">
    <property type="entry name" value="AMINOGLYCOSIDE PHOSPHOTRANSFERASE DOMAIN-CONTAINING PROTEIN-RELATED"/>
    <property type="match status" value="1"/>
</dbReference>
<feature type="domain" description="Aminoglycoside phosphotransferase" evidence="1">
    <location>
        <begin position="39"/>
        <end position="280"/>
    </location>
</feature>
<accession>A0A439DRE3</accession>
<comment type="caution">
    <text evidence="2">The sequence shown here is derived from an EMBL/GenBank/DDBJ whole genome shotgun (WGS) entry which is preliminary data.</text>
</comment>